<evidence type="ECO:0000313" key="3">
    <source>
        <dbReference type="Proteomes" id="UP000232453"/>
    </source>
</evidence>
<sequence length="193" mass="20864">MTTDAVPTTPHLAAADEPELVVAPATTFVSLRGSGRPGTEAFHRAKRTVRTVERALPPARRVPGAGAVVEILYRYPEGSAPVGIADFYWINPVDDLEYRVLAQVDPATTDAELAAAADGADVELHTLPERLVVQVLHHGPFADERRTLADLGSFAAGHGLRRVGDHHEIHLDPFTASTPQDHLRTILRDPVGR</sequence>
<proteinExistence type="predicted"/>
<accession>A0AA44US97</accession>
<dbReference type="Gene3D" id="3.20.80.10">
    <property type="entry name" value="Regulatory factor, effector binding domain"/>
    <property type="match status" value="1"/>
</dbReference>
<dbReference type="InterPro" id="IPR029442">
    <property type="entry name" value="GyrI-like"/>
</dbReference>
<gene>
    <name evidence="2" type="ORF">ATL51_4023</name>
</gene>
<name>A0AA44US97_PSEA5</name>
<dbReference type="RefSeq" id="WP_100879534.1">
    <property type="nucleotide sequence ID" value="NZ_JBICSI010000006.1"/>
</dbReference>
<dbReference type="AlphaFoldDB" id="A0AA44US97"/>
<dbReference type="Pfam" id="PF06445">
    <property type="entry name" value="GyrI-like"/>
    <property type="match status" value="1"/>
</dbReference>
<reference evidence="2 3" key="1">
    <citation type="submission" date="2017-11" db="EMBL/GenBank/DDBJ databases">
        <title>Sequencing the genomes of 1000 actinobacteria strains.</title>
        <authorList>
            <person name="Klenk H.-P."/>
        </authorList>
    </citation>
    <scope>NUCLEOTIDE SEQUENCE [LARGE SCALE GENOMIC DNA]</scope>
    <source>
        <strain evidence="2 3">DSM 44104</strain>
    </source>
</reference>
<dbReference type="InterPro" id="IPR011256">
    <property type="entry name" value="Reg_factor_effector_dom_sf"/>
</dbReference>
<evidence type="ECO:0000313" key="2">
    <source>
        <dbReference type="EMBL" id="PKB32300.1"/>
    </source>
</evidence>
<evidence type="ECO:0000259" key="1">
    <source>
        <dbReference type="Pfam" id="PF06445"/>
    </source>
</evidence>
<dbReference type="Proteomes" id="UP000232453">
    <property type="component" value="Unassembled WGS sequence"/>
</dbReference>
<protein>
    <recommendedName>
        <fullName evidence="1">GyrI-like small molecule binding domain-containing protein</fullName>
    </recommendedName>
</protein>
<dbReference type="EMBL" id="PHUJ01000003">
    <property type="protein sequence ID" value="PKB32300.1"/>
    <property type="molecule type" value="Genomic_DNA"/>
</dbReference>
<comment type="caution">
    <text evidence="2">The sequence shown here is derived from an EMBL/GenBank/DDBJ whole genome shotgun (WGS) entry which is preliminary data.</text>
</comment>
<organism evidence="2 3">
    <name type="scientific">Pseudonocardia alni</name>
    <name type="common">Amycolata alni</name>
    <dbReference type="NCBI Taxonomy" id="33907"/>
    <lineage>
        <taxon>Bacteria</taxon>
        <taxon>Bacillati</taxon>
        <taxon>Actinomycetota</taxon>
        <taxon>Actinomycetes</taxon>
        <taxon>Pseudonocardiales</taxon>
        <taxon>Pseudonocardiaceae</taxon>
        <taxon>Pseudonocardia</taxon>
    </lineage>
</organism>
<feature type="domain" description="GyrI-like small molecule binding" evidence="1">
    <location>
        <begin position="17"/>
        <end position="183"/>
    </location>
</feature>